<dbReference type="STRING" id="583356.Igag_0614"/>
<dbReference type="KEGG" id="iag:Igag_0614"/>
<organism evidence="1 2">
    <name type="scientific">Ignisphaera aggregans (strain DSM 17230 / JCM 13409 / AQ1.S1)</name>
    <dbReference type="NCBI Taxonomy" id="583356"/>
    <lineage>
        <taxon>Archaea</taxon>
        <taxon>Thermoproteota</taxon>
        <taxon>Thermoprotei</taxon>
        <taxon>Desulfurococcales</taxon>
        <taxon>Desulfurococcaceae</taxon>
        <taxon>Ignisphaera</taxon>
    </lineage>
</organism>
<protein>
    <submittedName>
        <fullName evidence="1">Uncharacterized protein</fullName>
    </submittedName>
</protein>
<dbReference type="EMBL" id="CP002098">
    <property type="protein sequence ID" value="ADM27448.1"/>
    <property type="molecule type" value="Genomic_DNA"/>
</dbReference>
<proteinExistence type="predicted"/>
<reference evidence="1 2" key="1">
    <citation type="journal article" date="2010" name="Stand. Genomic Sci.">
        <title>Complete genome sequence of Ignisphaera aggregans type strain (AQ1.S1).</title>
        <authorList>
            <person name="Goker M."/>
            <person name="Held B."/>
            <person name="Lapidus A."/>
            <person name="Nolan M."/>
            <person name="Spring S."/>
            <person name="Yasawong M."/>
            <person name="Lucas S."/>
            <person name="Glavina Del Rio T."/>
            <person name="Tice H."/>
            <person name="Cheng J.F."/>
            <person name="Goodwin L."/>
            <person name="Tapia R."/>
            <person name="Pitluck S."/>
            <person name="Liolios K."/>
            <person name="Ivanova N."/>
            <person name="Mavromatis K."/>
            <person name="Mikhailova N."/>
            <person name="Pati A."/>
            <person name="Chen A."/>
            <person name="Palaniappan K."/>
            <person name="Brambilla E."/>
            <person name="Land M."/>
            <person name="Hauser L."/>
            <person name="Chang Y.J."/>
            <person name="Jeffries C.D."/>
            <person name="Brettin T."/>
            <person name="Detter J.C."/>
            <person name="Han C."/>
            <person name="Rohde M."/>
            <person name="Sikorski J."/>
            <person name="Woyke T."/>
            <person name="Bristow J."/>
            <person name="Eisen J.A."/>
            <person name="Markowitz V."/>
            <person name="Hugenholtz P."/>
            <person name="Kyrpides N.C."/>
            <person name="Klenk H.P."/>
        </authorList>
    </citation>
    <scope>NUCLEOTIDE SEQUENCE [LARGE SCALE GENOMIC DNA]</scope>
    <source>
        <strain evidence="2">DSM 17230 / JCM 13409 / AQ1.S1</strain>
    </source>
</reference>
<evidence type="ECO:0000313" key="1">
    <source>
        <dbReference type="EMBL" id="ADM27448.1"/>
    </source>
</evidence>
<dbReference type="Proteomes" id="UP000001304">
    <property type="component" value="Chromosome"/>
</dbReference>
<accession>E0SSH6</accession>
<evidence type="ECO:0000313" key="2">
    <source>
        <dbReference type="Proteomes" id="UP000001304"/>
    </source>
</evidence>
<name>E0SSH6_IGNAA</name>
<dbReference type="HOGENOM" id="CLU_2406328_0_0_2"/>
<dbReference type="AlphaFoldDB" id="E0SSH6"/>
<dbReference type="BioCyc" id="IAGG583356:GHAH-614-MONOMER"/>
<keyword evidence="2" id="KW-1185">Reference proteome</keyword>
<gene>
    <name evidence="1" type="ordered locus">Igag_0614</name>
</gene>
<sequence length="92" mass="10211">MTSDKGLLAKGIQKYIEFSDALRAVGDKNSTARALVILMNSFGEKGFKSSIKEYVLKELGIRKAIDIPSENKYNAYHILAIAISIAYLKTKK</sequence>